<gene>
    <name evidence="1" type="ORF">EC844_12631</name>
</gene>
<dbReference type="OrthoDB" id="9917034at2"/>
<proteinExistence type="predicted"/>
<keyword evidence="2" id="KW-1185">Reference proteome</keyword>
<name>A0A4R1XDI8_ACICA</name>
<protein>
    <submittedName>
        <fullName evidence="1">Uncharacterized protein</fullName>
    </submittedName>
</protein>
<accession>A0A4R1XDI8</accession>
<sequence length="123" mass="14344">MSKLFNEIKTPEIVKEISTGEFETIYNINIWSRYDEDRELCEMLQFCKFINNIELASYIDELFYDSKASLCFIKSIELDKDAKAGTELEAIRTIALLTISQFQFQGVIGHQNPYLSRKIQVMI</sequence>
<dbReference type="EMBL" id="SLVJ01000026">
    <property type="protein sequence ID" value="TCM61877.1"/>
    <property type="molecule type" value="Genomic_DNA"/>
</dbReference>
<dbReference type="Proteomes" id="UP000294963">
    <property type="component" value="Unassembled WGS sequence"/>
</dbReference>
<dbReference type="AlphaFoldDB" id="A0A4R1XDI8"/>
<reference evidence="1 2" key="1">
    <citation type="submission" date="2019-03" db="EMBL/GenBank/DDBJ databases">
        <title>Genomic analyses of the natural microbiome of Caenorhabditis elegans.</title>
        <authorList>
            <person name="Samuel B."/>
        </authorList>
    </citation>
    <scope>NUCLEOTIDE SEQUENCE [LARGE SCALE GENOMIC DNA]</scope>
    <source>
        <strain evidence="1 2">JUb89</strain>
    </source>
</reference>
<evidence type="ECO:0000313" key="2">
    <source>
        <dbReference type="Proteomes" id="UP000294963"/>
    </source>
</evidence>
<evidence type="ECO:0000313" key="1">
    <source>
        <dbReference type="EMBL" id="TCM61877.1"/>
    </source>
</evidence>
<comment type="caution">
    <text evidence="1">The sequence shown here is derived from an EMBL/GenBank/DDBJ whole genome shotgun (WGS) entry which is preliminary data.</text>
</comment>
<organism evidence="1 2">
    <name type="scientific">Acinetobacter calcoaceticus</name>
    <dbReference type="NCBI Taxonomy" id="471"/>
    <lineage>
        <taxon>Bacteria</taxon>
        <taxon>Pseudomonadati</taxon>
        <taxon>Pseudomonadota</taxon>
        <taxon>Gammaproteobacteria</taxon>
        <taxon>Moraxellales</taxon>
        <taxon>Moraxellaceae</taxon>
        <taxon>Acinetobacter</taxon>
        <taxon>Acinetobacter calcoaceticus/baumannii complex</taxon>
    </lineage>
</organism>